<feature type="compositionally biased region" description="Basic and acidic residues" evidence="2">
    <location>
        <begin position="223"/>
        <end position="232"/>
    </location>
</feature>
<keyword evidence="3" id="KW-1133">Transmembrane helix</keyword>
<dbReference type="SUPFAM" id="SSF51735">
    <property type="entry name" value="NAD(P)-binding Rossmann-fold domains"/>
    <property type="match status" value="1"/>
</dbReference>
<feature type="transmembrane region" description="Helical" evidence="3">
    <location>
        <begin position="12"/>
        <end position="36"/>
    </location>
</feature>
<dbReference type="InterPro" id="IPR003362">
    <property type="entry name" value="Bact_transf"/>
</dbReference>
<evidence type="ECO:0000259" key="4">
    <source>
        <dbReference type="Pfam" id="PF02397"/>
    </source>
</evidence>
<dbReference type="InterPro" id="IPR036291">
    <property type="entry name" value="NAD(P)-bd_dom_sf"/>
</dbReference>
<keyword evidence="7" id="KW-1185">Reference proteome</keyword>
<proteinExistence type="inferred from homology"/>
<dbReference type="Gene3D" id="3.40.50.720">
    <property type="entry name" value="NAD(P)-binding Rossmann-like Domain"/>
    <property type="match status" value="1"/>
</dbReference>
<protein>
    <recommendedName>
        <fullName evidence="8">Colanic biosynthesis UDP-glucose lipid carrier transferase</fullName>
    </recommendedName>
</protein>
<evidence type="ECO:0000313" key="6">
    <source>
        <dbReference type="EMBL" id="CRL39072.1"/>
    </source>
</evidence>
<dbReference type="OrthoDB" id="9808602at2"/>
<feature type="domain" description="RmlD-like substrate binding" evidence="5">
    <location>
        <begin position="238"/>
        <end position="460"/>
    </location>
</feature>
<gene>
    <name evidence="6" type="ORF">M72_28891</name>
</gene>
<keyword evidence="3" id="KW-0812">Transmembrane</keyword>
<evidence type="ECO:0000256" key="1">
    <source>
        <dbReference type="ARBA" id="ARBA00006464"/>
    </source>
</evidence>
<evidence type="ECO:0000313" key="7">
    <source>
        <dbReference type="Proteomes" id="UP000049979"/>
    </source>
</evidence>
<organism evidence="6 7">
    <name type="scientific">Roseburia faecis</name>
    <dbReference type="NCBI Taxonomy" id="301302"/>
    <lineage>
        <taxon>Bacteria</taxon>
        <taxon>Bacillati</taxon>
        <taxon>Bacillota</taxon>
        <taxon>Clostridia</taxon>
        <taxon>Lachnospirales</taxon>
        <taxon>Lachnospiraceae</taxon>
        <taxon>Roseburia</taxon>
    </lineage>
</organism>
<evidence type="ECO:0000259" key="5">
    <source>
        <dbReference type="Pfam" id="PF04321"/>
    </source>
</evidence>
<dbReference type="Pfam" id="PF02397">
    <property type="entry name" value="Bac_transf"/>
    <property type="match status" value="1"/>
</dbReference>
<evidence type="ECO:0000256" key="2">
    <source>
        <dbReference type="SAM" id="MobiDB-lite"/>
    </source>
</evidence>
<name>A0A0M6WQ38_9FIRM</name>
<dbReference type="EMBL" id="CVRR01000020">
    <property type="protein sequence ID" value="CRL39072.1"/>
    <property type="molecule type" value="Genomic_DNA"/>
</dbReference>
<dbReference type="Proteomes" id="UP000049979">
    <property type="component" value="Unassembled WGS sequence"/>
</dbReference>
<dbReference type="AlphaFoldDB" id="A0A0M6WQ38"/>
<evidence type="ECO:0000256" key="3">
    <source>
        <dbReference type="SAM" id="Phobius"/>
    </source>
</evidence>
<dbReference type="GO" id="GO:0016780">
    <property type="term" value="F:phosphotransferase activity, for other substituted phosphate groups"/>
    <property type="evidence" value="ECO:0007669"/>
    <property type="project" value="TreeGrafter"/>
</dbReference>
<sequence length="525" mass="60016">MKGYHYIKRGIDIILSGMAIVILSPLLLFLCIAIKLDTPGPILFKQKRVGIHRSFFQIYKFRTMRIDTPKDVPTHMLENPEQYITKVGKFLRKTSLDELPQIFNIFKGEMSIVGPRPALWNQDDLVAEREKYGANDVTPGLTGWAQINGRDELEIPDKARLDGEYVKHLGPWMDLKCFLGTIGSVLMHDGVVEGGTGELNKEEEETEAHKSETAQSSAKKKTIAKDTEEREKGRRKKKILITGSGSYVGTSVEAWLRQWPEYYQVDMLDMRTQTWRTHDFSAYDVVYHVAGIAHADVGQVTEEEKKQYYRVNTDLAVETAEKAKKEGVQQFLFMSSMIVYSGCREKKITKNTIPKPLNFYGDSKWQADQKIQALADERFKVVVLRPPMIYGKGSKGNYPQLAKLAGKLPLFPIVHNQRSMLYIENLAQFVKRMIDNEETGVFFPQNEQYINTSDLVQMIAVVKGHRLVMVPATGWIIRLMKKIPGKIGTLTGKAFGDSVYDMQMSEYKEEYRVCDWKESVRRTEG</sequence>
<keyword evidence="3" id="KW-0472">Membrane</keyword>
<accession>A0A0M6WQ38</accession>
<feature type="domain" description="Bacterial sugar transferase" evidence="4">
    <location>
        <begin position="8"/>
        <end position="186"/>
    </location>
</feature>
<comment type="similarity">
    <text evidence="1">Belongs to the bacterial sugar transferase family.</text>
</comment>
<evidence type="ECO:0008006" key="8">
    <source>
        <dbReference type="Google" id="ProtNLM"/>
    </source>
</evidence>
<dbReference type="InterPro" id="IPR029903">
    <property type="entry name" value="RmlD-like-bd"/>
</dbReference>
<dbReference type="PANTHER" id="PTHR30576:SF10">
    <property type="entry name" value="SLL5057 PROTEIN"/>
    <property type="match status" value="1"/>
</dbReference>
<dbReference type="PANTHER" id="PTHR30576">
    <property type="entry name" value="COLANIC BIOSYNTHESIS UDP-GLUCOSE LIPID CARRIER TRANSFERASE"/>
    <property type="match status" value="1"/>
</dbReference>
<reference evidence="7" key="1">
    <citation type="submission" date="2015-05" db="EMBL/GenBank/DDBJ databases">
        <authorList>
            <consortium name="Pathogen Informatics"/>
        </authorList>
    </citation>
    <scope>NUCLEOTIDE SEQUENCE [LARGE SCALE GENOMIC DNA]</scope>
    <source>
        <strain evidence="7">M72</strain>
    </source>
</reference>
<dbReference type="Pfam" id="PF04321">
    <property type="entry name" value="RmlD_sub_bind"/>
    <property type="match status" value="1"/>
</dbReference>
<dbReference type="STRING" id="301302.ERS852420_03325"/>
<feature type="region of interest" description="Disordered" evidence="2">
    <location>
        <begin position="198"/>
        <end position="235"/>
    </location>
</feature>